<protein>
    <submittedName>
        <fullName evidence="2">Uncharacterized protein</fullName>
    </submittedName>
</protein>
<keyword evidence="3" id="KW-1185">Reference proteome</keyword>
<feature type="region of interest" description="Disordered" evidence="1">
    <location>
        <begin position="142"/>
        <end position="165"/>
    </location>
</feature>
<feature type="region of interest" description="Disordered" evidence="1">
    <location>
        <begin position="76"/>
        <end position="119"/>
    </location>
</feature>
<proteinExistence type="predicted"/>
<feature type="compositionally biased region" description="Basic residues" evidence="1">
    <location>
        <begin position="85"/>
        <end position="94"/>
    </location>
</feature>
<reference evidence="2 3" key="1">
    <citation type="submission" date="2024-10" db="EMBL/GenBank/DDBJ databases">
        <authorList>
            <person name="Kim D."/>
        </authorList>
    </citation>
    <scope>NUCLEOTIDE SEQUENCE [LARGE SCALE GENOMIC DNA]</scope>
    <source>
        <strain evidence="2">BH-2024</strain>
    </source>
</reference>
<dbReference type="EMBL" id="JBICBT010000728">
    <property type="protein sequence ID" value="KAL3103702.1"/>
    <property type="molecule type" value="Genomic_DNA"/>
</dbReference>
<name>A0ABD2KL72_9BILA</name>
<feature type="compositionally biased region" description="Low complexity" evidence="1">
    <location>
        <begin position="142"/>
        <end position="155"/>
    </location>
</feature>
<organism evidence="2 3">
    <name type="scientific">Heterodera trifolii</name>
    <dbReference type="NCBI Taxonomy" id="157864"/>
    <lineage>
        <taxon>Eukaryota</taxon>
        <taxon>Metazoa</taxon>
        <taxon>Ecdysozoa</taxon>
        <taxon>Nematoda</taxon>
        <taxon>Chromadorea</taxon>
        <taxon>Rhabditida</taxon>
        <taxon>Tylenchina</taxon>
        <taxon>Tylenchomorpha</taxon>
        <taxon>Tylenchoidea</taxon>
        <taxon>Heteroderidae</taxon>
        <taxon>Heteroderinae</taxon>
        <taxon>Heterodera</taxon>
    </lineage>
</organism>
<evidence type="ECO:0000313" key="3">
    <source>
        <dbReference type="Proteomes" id="UP001620626"/>
    </source>
</evidence>
<gene>
    <name evidence="2" type="ORF">niasHT_013976</name>
</gene>
<dbReference type="Proteomes" id="UP001620626">
    <property type="component" value="Unassembled WGS sequence"/>
</dbReference>
<dbReference type="AlphaFoldDB" id="A0ABD2KL72"/>
<sequence>MYTHNLCACAALRASQRAEERTSPAVAAIVLQRLVWLAAVLIDYGRAQALVSGGAAPGAGRGGIILAKQRLFPLGAKSDKCPRPRDHRRRRQRRPIAVGGGVAAAAMGKTAPSNRHQSPRMIDNHQFVCFLFRPIRFCKTATTNTTPKQQQTTAKSNRRQTDKNH</sequence>
<evidence type="ECO:0000256" key="1">
    <source>
        <dbReference type="SAM" id="MobiDB-lite"/>
    </source>
</evidence>
<comment type="caution">
    <text evidence="2">The sequence shown here is derived from an EMBL/GenBank/DDBJ whole genome shotgun (WGS) entry which is preliminary data.</text>
</comment>
<accession>A0ABD2KL72</accession>
<evidence type="ECO:0000313" key="2">
    <source>
        <dbReference type="EMBL" id="KAL3103702.1"/>
    </source>
</evidence>